<comment type="caution">
    <text evidence="1">The sequence shown here is derived from an EMBL/GenBank/DDBJ whole genome shotgun (WGS) entry which is preliminary data.</text>
</comment>
<dbReference type="EMBL" id="JAATIQ010000086">
    <property type="protein sequence ID" value="KAF4385323.1"/>
    <property type="molecule type" value="Genomic_DNA"/>
</dbReference>
<keyword evidence="2" id="KW-1185">Reference proteome</keyword>
<evidence type="ECO:0000313" key="1">
    <source>
        <dbReference type="EMBL" id="KAF4385323.1"/>
    </source>
</evidence>
<accession>A0A7J6GQX0</accession>
<proteinExistence type="predicted"/>
<evidence type="ECO:0000313" key="2">
    <source>
        <dbReference type="Proteomes" id="UP000583929"/>
    </source>
</evidence>
<name>A0A7J6GQX0_CANSA</name>
<organism evidence="1 2">
    <name type="scientific">Cannabis sativa</name>
    <name type="common">Hemp</name>
    <name type="synonym">Marijuana</name>
    <dbReference type="NCBI Taxonomy" id="3483"/>
    <lineage>
        <taxon>Eukaryota</taxon>
        <taxon>Viridiplantae</taxon>
        <taxon>Streptophyta</taxon>
        <taxon>Embryophyta</taxon>
        <taxon>Tracheophyta</taxon>
        <taxon>Spermatophyta</taxon>
        <taxon>Magnoliopsida</taxon>
        <taxon>eudicotyledons</taxon>
        <taxon>Gunneridae</taxon>
        <taxon>Pentapetalae</taxon>
        <taxon>rosids</taxon>
        <taxon>fabids</taxon>
        <taxon>Rosales</taxon>
        <taxon>Cannabaceae</taxon>
        <taxon>Cannabis</taxon>
    </lineage>
</organism>
<protein>
    <submittedName>
        <fullName evidence="1">Uncharacterized protein</fullName>
    </submittedName>
</protein>
<reference evidence="1 2" key="1">
    <citation type="journal article" date="2020" name="bioRxiv">
        <title>Sequence and annotation of 42 cannabis genomes reveals extensive copy number variation in cannabinoid synthesis and pathogen resistance genes.</title>
        <authorList>
            <person name="Mckernan K.J."/>
            <person name="Helbert Y."/>
            <person name="Kane L.T."/>
            <person name="Ebling H."/>
            <person name="Zhang L."/>
            <person name="Liu B."/>
            <person name="Eaton Z."/>
            <person name="Mclaughlin S."/>
            <person name="Kingan S."/>
            <person name="Baybayan P."/>
            <person name="Concepcion G."/>
            <person name="Jordan M."/>
            <person name="Riva A."/>
            <person name="Barbazuk W."/>
            <person name="Harkins T."/>
        </authorList>
    </citation>
    <scope>NUCLEOTIDE SEQUENCE [LARGE SCALE GENOMIC DNA]</scope>
    <source>
        <strain evidence="2">cv. Jamaican Lion 4</strain>
        <tissue evidence="1">Leaf</tissue>
    </source>
</reference>
<dbReference type="AlphaFoldDB" id="A0A7J6GQX0"/>
<dbReference type="Proteomes" id="UP000583929">
    <property type="component" value="Unassembled WGS sequence"/>
</dbReference>
<gene>
    <name evidence="1" type="ORF">G4B88_026606</name>
</gene>
<sequence length="95" mass="10930">MSFWLMCSYRISSILDENGRGVYSIDDVAKLEDWHGCITSISRSVYRRISSRCSLLDSYYEPKISNFGNTIISNHGENRAARVDYSEGNWLLLLL</sequence>